<organism evidence="1 2">
    <name type="scientific">Solirubrobacter pauli</name>
    <dbReference type="NCBI Taxonomy" id="166793"/>
    <lineage>
        <taxon>Bacteria</taxon>
        <taxon>Bacillati</taxon>
        <taxon>Actinomycetota</taxon>
        <taxon>Thermoleophilia</taxon>
        <taxon>Solirubrobacterales</taxon>
        <taxon>Solirubrobacteraceae</taxon>
        <taxon>Solirubrobacter</taxon>
    </lineage>
</organism>
<dbReference type="Proteomes" id="UP000278962">
    <property type="component" value="Unassembled WGS sequence"/>
</dbReference>
<dbReference type="InterPro" id="IPR024072">
    <property type="entry name" value="DHFR-like_dom_sf"/>
</dbReference>
<keyword evidence="2" id="KW-1185">Reference proteome</keyword>
<comment type="caution">
    <text evidence="1">The sequence shown here is derived from an EMBL/GenBank/DDBJ whole genome shotgun (WGS) entry which is preliminary data.</text>
</comment>
<name>A0A660L095_9ACTN</name>
<proteinExistence type="predicted"/>
<dbReference type="AlphaFoldDB" id="A0A660L095"/>
<dbReference type="Gene3D" id="3.40.430.10">
    <property type="entry name" value="Dihydrofolate Reductase, subunit A"/>
    <property type="match status" value="1"/>
</dbReference>
<dbReference type="SUPFAM" id="SSF53597">
    <property type="entry name" value="Dihydrofolate reductase-like"/>
    <property type="match status" value="1"/>
</dbReference>
<reference evidence="1 2" key="1">
    <citation type="submission" date="2018-10" db="EMBL/GenBank/DDBJ databases">
        <title>Genomic Encyclopedia of Archaeal and Bacterial Type Strains, Phase II (KMG-II): from individual species to whole genera.</title>
        <authorList>
            <person name="Goeker M."/>
        </authorList>
    </citation>
    <scope>NUCLEOTIDE SEQUENCE [LARGE SCALE GENOMIC DNA]</scope>
    <source>
        <strain evidence="1 2">DSM 14954</strain>
    </source>
</reference>
<evidence type="ECO:0000313" key="1">
    <source>
        <dbReference type="EMBL" id="RKQ86302.1"/>
    </source>
</evidence>
<evidence type="ECO:0000313" key="2">
    <source>
        <dbReference type="Proteomes" id="UP000278962"/>
    </source>
</evidence>
<protein>
    <submittedName>
        <fullName evidence="1">Uncharacterized protein</fullName>
    </submittedName>
</protein>
<sequence length="108" mass="12238">MSSGRDGSLRRHDRHLHVRHLPHARRLRRLTWITRMRSAPTTVISSTLQDPLEWSNATVAHGDAVEVVRRLKLESDVPLRSHGSLSLNWALLAAGGIQDLIYRPSRHG</sequence>
<dbReference type="EMBL" id="RBIL01000002">
    <property type="protein sequence ID" value="RKQ86302.1"/>
    <property type="molecule type" value="Genomic_DNA"/>
</dbReference>
<gene>
    <name evidence="1" type="ORF">C8N24_4312</name>
</gene>
<accession>A0A660L095</accession>